<keyword evidence="2" id="KW-1185">Reference proteome</keyword>
<feature type="compositionally biased region" description="Acidic residues" evidence="1">
    <location>
        <begin position="251"/>
        <end position="261"/>
    </location>
</feature>
<accession>A0ABM0LY92</accession>
<feature type="region of interest" description="Disordered" evidence="1">
    <location>
        <begin position="130"/>
        <end position="187"/>
    </location>
</feature>
<proteinExistence type="predicted"/>
<evidence type="ECO:0000313" key="2">
    <source>
        <dbReference type="Proteomes" id="UP000694865"/>
    </source>
</evidence>
<dbReference type="PANTHER" id="PTHR35543:SF1">
    <property type="entry name" value="INTRAFLAGELLAR TRANSPORT-ASSOCIATED PROTEIN"/>
    <property type="match status" value="1"/>
</dbReference>
<dbReference type="InterPro" id="IPR040028">
    <property type="entry name" value="IFTAP"/>
</dbReference>
<dbReference type="PANTHER" id="PTHR35543">
    <property type="entry name" value="PROTEIN C11ORF74"/>
    <property type="match status" value="1"/>
</dbReference>
<sequence length="327" mass="35006">MDSEGRSQSGENDSYVEDAINAVLNNAEQTYDEFINAFTILTHEDANQYAPQGGDISNGRNLTNNGTLQSHQQSAVNVNSAQLTEPNNDDLQEEILDEGTIAPSILMRTSETTGGKILKVDNYVDDEGCSSLSSVSSDTENDDDVDLDSTYQPSSLTLNANTGDKGPSLQEDNKSASSNTELNYDADHRPELSGSVAETAQSSALICSDPRMISATDEKQSFTNANNSEDGISKMTSSLSAVGQGSIVDRESDESELEDSDGTAASCSEDKILPGEAEYIPLTPTEDEVTNRTLLEISTKIKHAAMVTDEEANIGSTNEVFLVDQSD</sequence>
<feature type="region of interest" description="Disordered" evidence="1">
    <location>
        <begin position="238"/>
        <end position="268"/>
    </location>
</feature>
<name>A0ABM0LY92_SACKO</name>
<evidence type="ECO:0000313" key="3">
    <source>
        <dbReference type="RefSeq" id="XP_006812733.1"/>
    </source>
</evidence>
<protein>
    <submittedName>
        <fullName evidence="3">Papilin-like</fullName>
    </submittedName>
</protein>
<organism evidence="2 3">
    <name type="scientific">Saccoglossus kowalevskii</name>
    <name type="common">Acorn worm</name>
    <dbReference type="NCBI Taxonomy" id="10224"/>
    <lineage>
        <taxon>Eukaryota</taxon>
        <taxon>Metazoa</taxon>
        <taxon>Hemichordata</taxon>
        <taxon>Enteropneusta</taxon>
        <taxon>Harrimaniidae</taxon>
        <taxon>Saccoglossus</taxon>
    </lineage>
</organism>
<dbReference type="RefSeq" id="XP_006812733.1">
    <property type="nucleotide sequence ID" value="XM_006812670.1"/>
</dbReference>
<evidence type="ECO:0000256" key="1">
    <source>
        <dbReference type="SAM" id="MobiDB-lite"/>
    </source>
</evidence>
<dbReference type="Pfam" id="PF17722">
    <property type="entry name" value="IFTAP"/>
    <property type="match status" value="1"/>
</dbReference>
<dbReference type="Proteomes" id="UP000694865">
    <property type="component" value="Unplaced"/>
</dbReference>
<dbReference type="GeneID" id="102807591"/>
<gene>
    <name evidence="3" type="primary">LOC102807591</name>
</gene>
<reference evidence="3" key="1">
    <citation type="submission" date="2025-08" db="UniProtKB">
        <authorList>
            <consortium name="RefSeq"/>
        </authorList>
    </citation>
    <scope>IDENTIFICATION</scope>
    <source>
        <tissue evidence="3">Testes</tissue>
    </source>
</reference>
<feature type="compositionally biased region" description="Polar residues" evidence="1">
    <location>
        <begin position="149"/>
        <end position="162"/>
    </location>
</feature>